<dbReference type="Proteomes" id="UP000215059">
    <property type="component" value="Unassembled WGS sequence"/>
</dbReference>
<keyword evidence="2" id="KW-0808">Transferase</keyword>
<dbReference type="EMBL" id="NOII01000003">
    <property type="protein sequence ID" value="OYD57579.1"/>
    <property type="molecule type" value="Genomic_DNA"/>
</dbReference>
<dbReference type="RefSeq" id="WP_094252930.1">
    <property type="nucleotide sequence ID" value="NZ_JBHLXL010000001.1"/>
</dbReference>
<sequence length="205" mass="23651">MINYTGTPKVETDRLILRKMKQSDAQNVFDHWLSDERVSDNRVNAAHTTVSETIERIAKIVSDYANKEFCWWAVERKADGKLIGEIDLYEFDNTTGNCEVSYSIGYEWWNKGYGTEILRAIVEFGFRHMNIHKITAAHNTDNPASGKVMAKVGMEQEGTIRHMIRNAKGQYKDCAIYGIIHEDYLKKHRLNNILINYSRGDDVDL</sequence>
<organism evidence="2 3">
    <name type="scientific">Fictibacillus aquaticus</name>
    <dbReference type="NCBI Taxonomy" id="2021314"/>
    <lineage>
        <taxon>Bacteria</taxon>
        <taxon>Bacillati</taxon>
        <taxon>Bacillota</taxon>
        <taxon>Bacilli</taxon>
        <taxon>Bacillales</taxon>
        <taxon>Fictibacillaceae</taxon>
        <taxon>Fictibacillus</taxon>
    </lineage>
</organism>
<dbReference type="PANTHER" id="PTHR43792">
    <property type="entry name" value="GNAT FAMILY, PUTATIVE (AFU_ORTHOLOGUE AFUA_3G00765)-RELATED-RELATED"/>
    <property type="match status" value="1"/>
</dbReference>
<evidence type="ECO:0000313" key="3">
    <source>
        <dbReference type="Proteomes" id="UP000215059"/>
    </source>
</evidence>
<gene>
    <name evidence="2" type="ORF">CGZ90_12995</name>
</gene>
<evidence type="ECO:0000259" key="1">
    <source>
        <dbReference type="PROSITE" id="PS51186"/>
    </source>
</evidence>
<dbReference type="Gene3D" id="3.40.630.30">
    <property type="match status" value="1"/>
</dbReference>
<dbReference type="GO" id="GO:0016747">
    <property type="term" value="F:acyltransferase activity, transferring groups other than amino-acyl groups"/>
    <property type="evidence" value="ECO:0007669"/>
    <property type="project" value="InterPro"/>
</dbReference>
<dbReference type="CDD" id="cd04301">
    <property type="entry name" value="NAT_SF"/>
    <property type="match status" value="1"/>
</dbReference>
<dbReference type="SUPFAM" id="SSF55729">
    <property type="entry name" value="Acyl-CoA N-acyltransferases (Nat)"/>
    <property type="match status" value="1"/>
</dbReference>
<dbReference type="Pfam" id="PF13302">
    <property type="entry name" value="Acetyltransf_3"/>
    <property type="match status" value="1"/>
</dbReference>
<proteinExistence type="predicted"/>
<dbReference type="OrthoDB" id="9798081at2"/>
<dbReference type="PROSITE" id="PS51186">
    <property type="entry name" value="GNAT"/>
    <property type="match status" value="1"/>
</dbReference>
<evidence type="ECO:0000313" key="2">
    <source>
        <dbReference type="EMBL" id="OYD57579.1"/>
    </source>
</evidence>
<keyword evidence="3" id="KW-1185">Reference proteome</keyword>
<dbReference type="InterPro" id="IPR051531">
    <property type="entry name" value="N-acetyltransferase"/>
</dbReference>
<dbReference type="InterPro" id="IPR016181">
    <property type="entry name" value="Acyl_CoA_acyltransferase"/>
</dbReference>
<accession>A0A235F8Q0</accession>
<protein>
    <submittedName>
        <fullName evidence="2">GNAT family N-acetyltransferase</fullName>
    </submittedName>
</protein>
<dbReference type="AlphaFoldDB" id="A0A235F8Q0"/>
<dbReference type="InterPro" id="IPR000182">
    <property type="entry name" value="GNAT_dom"/>
</dbReference>
<reference evidence="2 3" key="1">
    <citation type="submission" date="2017-07" db="EMBL/GenBank/DDBJ databases">
        <title>Fictibacillus sp. nov. GDSW-R2A3 Genome sequencing and assembly.</title>
        <authorList>
            <person name="Mayilraj S."/>
        </authorList>
    </citation>
    <scope>NUCLEOTIDE SEQUENCE [LARGE SCALE GENOMIC DNA]</scope>
    <source>
        <strain evidence="2 3">GDSW-R2A3</strain>
    </source>
</reference>
<feature type="domain" description="N-acetyltransferase" evidence="1">
    <location>
        <begin position="15"/>
        <end position="177"/>
    </location>
</feature>
<comment type="caution">
    <text evidence="2">The sequence shown here is derived from an EMBL/GenBank/DDBJ whole genome shotgun (WGS) entry which is preliminary data.</text>
</comment>
<name>A0A235F8Q0_9BACL</name>